<reference evidence="2" key="2">
    <citation type="journal article" date="2024" name="Plant">
        <title>Genomic evolution and insights into agronomic trait innovations of Sesamum species.</title>
        <authorList>
            <person name="Miao H."/>
            <person name="Wang L."/>
            <person name="Qu L."/>
            <person name="Liu H."/>
            <person name="Sun Y."/>
            <person name="Le M."/>
            <person name="Wang Q."/>
            <person name="Wei S."/>
            <person name="Zheng Y."/>
            <person name="Lin W."/>
            <person name="Duan Y."/>
            <person name="Cao H."/>
            <person name="Xiong S."/>
            <person name="Wang X."/>
            <person name="Wei L."/>
            <person name="Li C."/>
            <person name="Ma Q."/>
            <person name="Ju M."/>
            <person name="Zhao R."/>
            <person name="Li G."/>
            <person name="Mu C."/>
            <person name="Tian Q."/>
            <person name="Mei H."/>
            <person name="Zhang T."/>
            <person name="Gao T."/>
            <person name="Zhang H."/>
        </authorList>
    </citation>
    <scope>NUCLEOTIDE SEQUENCE</scope>
    <source>
        <strain evidence="2">3651</strain>
    </source>
</reference>
<reference evidence="2" key="1">
    <citation type="submission" date="2020-06" db="EMBL/GenBank/DDBJ databases">
        <authorList>
            <person name="Li T."/>
            <person name="Hu X."/>
            <person name="Zhang T."/>
            <person name="Song X."/>
            <person name="Zhang H."/>
            <person name="Dai N."/>
            <person name="Sheng W."/>
            <person name="Hou X."/>
            <person name="Wei L."/>
        </authorList>
    </citation>
    <scope>NUCLEOTIDE SEQUENCE</scope>
    <source>
        <strain evidence="2">3651</strain>
        <tissue evidence="2">Leaf</tissue>
    </source>
</reference>
<keyword evidence="3" id="KW-1185">Reference proteome</keyword>
<accession>A0AAE1XSL8</accession>
<feature type="region of interest" description="Disordered" evidence="1">
    <location>
        <begin position="16"/>
        <end position="42"/>
    </location>
</feature>
<gene>
    <name evidence="2" type="ORF">Salat_2556500</name>
</gene>
<evidence type="ECO:0000313" key="2">
    <source>
        <dbReference type="EMBL" id="KAK4417309.1"/>
    </source>
</evidence>
<sequence>MVDLVFEINRADGAEGELRANDAGPSELNNADSLRRVRAREVNGEDEVPKINGHPKFMGLGGMERAKLVASGSQKMCKEILIASRPTTLVEVLQTGLLEGYSVFYNGG</sequence>
<organism evidence="2 3">
    <name type="scientific">Sesamum alatum</name>
    <dbReference type="NCBI Taxonomy" id="300844"/>
    <lineage>
        <taxon>Eukaryota</taxon>
        <taxon>Viridiplantae</taxon>
        <taxon>Streptophyta</taxon>
        <taxon>Embryophyta</taxon>
        <taxon>Tracheophyta</taxon>
        <taxon>Spermatophyta</taxon>
        <taxon>Magnoliopsida</taxon>
        <taxon>eudicotyledons</taxon>
        <taxon>Gunneridae</taxon>
        <taxon>Pentapetalae</taxon>
        <taxon>asterids</taxon>
        <taxon>lamiids</taxon>
        <taxon>Lamiales</taxon>
        <taxon>Pedaliaceae</taxon>
        <taxon>Sesamum</taxon>
    </lineage>
</organism>
<comment type="caution">
    <text evidence="2">The sequence shown here is derived from an EMBL/GenBank/DDBJ whole genome shotgun (WGS) entry which is preliminary data.</text>
</comment>
<evidence type="ECO:0000313" key="3">
    <source>
        <dbReference type="Proteomes" id="UP001293254"/>
    </source>
</evidence>
<feature type="compositionally biased region" description="Basic and acidic residues" evidence="1">
    <location>
        <begin position="33"/>
        <end position="42"/>
    </location>
</feature>
<dbReference type="Proteomes" id="UP001293254">
    <property type="component" value="Unassembled WGS sequence"/>
</dbReference>
<name>A0AAE1XSL8_9LAMI</name>
<proteinExistence type="predicted"/>
<protein>
    <submittedName>
        <fullName evidence="2">Uncharacterized protein</fullName>
    </submittedName>
</protein>
<dbReference type="EMBL" id="JACGWO010000010">
    <property type="protein sequence ID" value="KAK4417309.1"/>
    <property type="molecule type" value="Genomic_DNA"/>
</dbReference>
<dbReference type="AlphaFoldDB" id="A0AAE1XSL8"/>
<evidence type="ECO:0000256" key="1">
    <source>
        <dbReference type="SAM" id="MobiDB-lite"/>
    </source>
</evidence>